<dbReference type="InterPro" id="IPR057251">
    <property type="entry name" value="FP_C"/>
</dbReference>
<dbReference type="OMA" id="DVEICQR"/>
<keyword evidence="4" id="KW-1185">Reference proteome</keyword>
<keyword evidence="1" id="KW-0175">Coiled coil</keyword>
<dbReference type="Pfam" id="PF25298">
    <property type="entry name" value="Baculo_FP_2nd"/>
    <property type="match status" value="1"/>
</dbReference>
<gene>
    <name evidence="3" type="ORF">HPB48_021198</name>
</gene>
<dbReference type="AlphaFoldDB" id="A0A9J6GXM0"/>
<dbReference type="EMBL" id="JABSTR010000009">
    <property type="protein sequence ID" value="KAH9379127.1"/>
    <property type="molecule type" value="Genomic_DNA"/>
</dbReference>
<evidence type="ECO:0000313" key="4">
    <source>
        <dbReference type="Proteomes" id="UP000821853"/>
    </source>
</evidence>
<reference evidence="3 4" key="1">
    <citation type="journal article" date="2020" name="Cell">
        <title>Large-Scale Comparative Analyses of Tick Genomes Elucidate Their Genetic Diversity and Vector Capacities.</title>
        <authorList>
            <consortium name="Tick Genome and Microbiome Consortium (TIGMIC)"/>
            <person name="Jia N."/>
            <person name="Wang J."/>
            <person name="Shi W."/>
            <person name="Du L."/>
            <person name="Sun Y."/>
            <person name="Zhan W."/>
            <person name="Jiang J.F."/>
            <person name="Wang Q."/>
            <person name="Zhang B."/>
            <person name="Ji P."/>
            <person name="Bell-Sakyi L."/>
            <person name="Cui X.M."/>
            <person name="Yuan T.T."/>
            <person name="Jiang B.G."/>
            <person name="Yang W.F."/>
            <person name="Lam T.T."/>
            <person name="Chang Q.C."/>
            <person name="Ding S.J."/>
            <person name="Wang X.J."/>
            <person name="Zhu J.G."/>
            <person name="Ruan X.D."/>
            <person name="Zhao L."/>
            <person name="Wei J.T."/>
            <person name="Ye R.Z."/>
            <person name="Que T.C."/>
            <person name="Du C.H."/>
            <person name="Zhou Y.H."/>
            <person name="Cheng J.X."/>
            <person name="Dai P.F."/>
            <person name="Guo W.B."/>
            <person name="Han X.H."/>
            <person name="Huang E.J."/>
            <person name="Li L.F."/>
            <person name="Wei W."/>
            <person name="Gao Y.C."/>
            <person name="Liu J.Z."/>
            <person name="Shao H.Z."/>
            <person name="Wang X."/>
            <person name="Wang C.C."/>
            <person name="Yang T.C."/>
            <person name="Huo Q.B."/>
            <person name="Li W."/>
            <person name="Chen H.Y."/>
            <person name="Chen S.E."/>
            <person name="Zhou L.G."/>
            <person name="Ni X.B."/>
            <person name="Tian J.H."/>
            <person name="Sheng Y."/>
            <person name="Liu T."/>
            <person name="Pan Y.S."/>
            <person name="Xia L.Y."/>
            <person name="Li J."/>
            <person name="Zhao F."/>
            <person name="Cao W.C."/>
        </authorList>
    </citation>
    <scope>NUCLEOTIDE SEQUENCE [LARGE SCALE GENOMIC DNA]</scope>
    <source>
        <strain evidence="3">HaeL-2018</strain>
    </source>
</reference>
<evidence type="ECO:0000256" key="1">
    <source>
        <dbReference type="SAM" id="Coils"/>
    </source>
</evidence>
<dbReference type="Proteomes" id="UP000821853">
    <property type="component" value="Unassembled WGS sequence"/>
</dbReference>
<evidence type="ECO:0000313" key="3">
    <source>
        <dbReference type="EMBL" id="KAH9379127.1"/>
    </source>
</evidence>
<protein>
    <recommendedName>
        <fullName evidence="2">FP protein C-terminal domain-containing protein</fullName>
    </recommendedName>
</protein>
<evidence type="ECO:0000259" key="2">
    <source>
        <dbReference type="Pfam" id="PF25298"/>
    </source>
</evidence>
<proteinExistence type="predicted"/>
<organism evidence="3 4">
    <name type="scientific">Haemaphysalis longicornis</name>
    <name type="common">Bush tick</name>
    <dbReference type="NCBI Taxonomy" id="44386"/>
    <lineage>
        <taxon>Eukaryota</taxon>
        <taxon>Metazoa</taxon>
        <taxon>Ecdysozoa</taxon>
        <taxon>Arthropoda</taxon>
        <taxon>Chelicerata</taxon>
        <taxon>Arachnida</taxon>
        <taxon>Acari</taxon>
        <taxon>Parasitiformes</taxon>
        <taxon>Ixodida</taxon>
        <taxon>Ixodoidea</taxon>
        <taxon>Ixodidae</taxon>
        <taxon>Haemaphysalinae</taxon>
        <taxon>Haemaphysalis</taxon>
    </lineage>
</organism>
<dbReference type="OrthoDB" id="6505157at2759"/>
<sequence length="228" mass="26043">MGTELADPKRELRKEIRELKNSVEFISKEYDAMKKENADLRASHEALALELATLKVRVHEDSLQITAQDQYSRKKNLEIKGVPQNDKESLIEVLSKVGEAIGEPITEHDVEICQRVPVRNDFSDPNIVVVFQRQQKRDAVIRKAQKARFNTEDLGFASKQLVYVNEHLCPKIKKLLGMTIAKKRELNWRFAWSIGGKVFARKTESSRAIQITCEADLGKMRDTTPVPS</sequence>
<feature type="coiled-coil region" evidence="1">
    <location>
        <begin position="9"/>
        <end position="50"/>
    </location>
</feature>
<dbReference type="VEuPathDB" id="VectorBase:HLOH_057529"/>
<accession>A0A9J6GXM0</accession>
<name>A0A9J6GXM0_HAELO</name>
<feature type="domain" description="FP protein C-terminal" evidence="2">
    <location>
        <begin position="170"/>
        <end position="220"/>
    </location>
</feature>
<comment type="caution">
    <text evidence="3">The sequence shown here is derived from an EMBL/GenBank/DDBJ whole genome shotgun (WGS) entry which is preliminary data.</text>
</comment>